<dbReference type="GO" id="GO:0009338">
    <property type="term" value="C:exodeoxyribonuclease V complex"/>
    <property type="evidence" value="ECO:0007669"/>
    <property type="project" value="TreeGrafter"/>
</dbReference>
<keyword evidence="9" id="KW-0460">Magnesium</keyword>
<evidence type="ECO:0000259" key="19">
    <source>
        <dbReference type="PROSITE" id="PS51217"/>
    </source>
</evidence>
<protein>
    <recommendedName>
        <fullName evidence="14">DNA 3'-5' helicase</fullName>
        <ecNumber evidence="14">5.6.2.4</ecNumber>
    </recommendedName>
</protein>
<keyword evidence="3 16" id="KW-0547">Nucleotide-binding</keyword>
<dbReference type="Gene3D" id="1.10.486.10">
    <property type="entry name" value="PCRA, domain 4"/>
    <property type="match status" value="1"/>
</dbReference>
<feature type="domain" description="UvrD-like helicase C-terminal" evidence="19">
    <location>
        <begin position="455"/>
        <end position="751"/>
    </location>
</feature>
<keyword evidence="21" id="KW-1185">Reference proteome</keyword>
<dbReference type="PROSITE" id="PS51217">
    <property type="entry name" value="UVRD_HELICASE_CTER"/>
    <property type="match status" value="1"/>
</dbReference>
<evidence type="ECO:0000256" key="14">
    <source>
        <dbReference type="ARBA" id="ARBA00034808"/>
    </source>
</evidence>
<dbReference type="PANTHER" id="PTHR11070">
    <property type="entry name" value="UVRD / RECB / PCRA DNA HELICASE FAMILY MEMBER"/>
    <property type="match status" value="1"/>
</dbReference>
<feature type="region of interest" description="Disordered" evidence="17">
    <location>
        <begin position="922"/>
        <end position="965"/>
    </location>
</feature>
<feature type="binding site" evidence="16">
    <location>
        <begin position="19"/>
        <end position="26"/>
    </location>
    <ligand>
        <name>ATP</name>
        <dbReference type="ChEBI" id="CHEBI:30616"/>
    </ligand>
</feature>
<evidence type="ECO:0000256" key="17">
    <source>
        <dbReference type="SAM" id="MobiDB-lite"/>
    </source>
</evidence>
<proteinExistence type="inferred from homology"/>
<dbReference type="GO" id="GO:0005829">
    <property type="term" value="C:cytosol"/>
    <property type="evidence" value="ECO:0007669"/>
    <property type="project" value="TreeGrafter"/>
</dbReference>
<dbReference type="InterPro" id="IPR011604">
    <property type="entry name" value="PDDEXK-like_dom_sf"/>
</dbReference>
<keyword evidence="8 16" id="KW-0067">ATP-binding</keyword>
<dbReference type="InterPro" id="IPR000212">
    <property type="entry name" value="DNA_helicase_UvrD/REP"/>
</dbReference>
<dbReference type="GO" id="GO:0016887">
    <property type="term" value="F:ATP hydrolysis activity"/>
    <property type="evidence" value="ECO:0007669"/>
    <property type="project" value="RHEA"/>
</dbReference>
<dbReference type="Proteomes" id="UP000014216">
    <property type="component" value="Unassembled WGS sequence"/>
</dbReference>
<name>S0FRQ2_9BACT</name>
<dbReference type="InterPro" id="IPR011335">
    <property type="entry name" value="Restrct_endonuc-II-like"/>
</dbReference>
<evidence type="ECO:0000256" key="16">
    <source>
        <dbReference type="PROSITE-ProRule" id="PRU00560"/>
    </source>
</evidence>
<keyword evidence="5 16" id="KW-0378">Hydrolase</keyword>
<comment type="catalytic activity">
    <reaction evidence="13">
        <text>Couples ATP hydrolysis with the unwinding of duplex DNA by translocating in the 3'-5' direction.</text>
        <dbReference type="EC" id="5.6.2.4"/>
    </reaction>
</comment>
<evidence type="ECO:0000256" key="4">
    <source>
        <dbReference type="ARBA" id="ARBA00022763"/>
    </source>
</evidence>
<evidence type="ECO:0000256" key="1">
    <source>
        <dbReference type="ARBA" id="ARBA00022722"/>
    </source>
</evidence>
<evidence type="ECO:0000256" key="12">
    <source>
        <dbReference type="ARBA" id="ARBA00023235"/>
    </source>
</evidence>
<evidence type="ECO:0000313" key="21">
    <source>
        <dbReference type="Proteomes" id="UP000014216"/>
    </source>
</evidence>
<dbReference type="Gene3D" id="1.10.3170.10">
    <property type="entry name" value="Recbcd, chain B, domain 2"/>
    <property type="match status" value="1"/>
</dbReference>
<dbReference type="HAMAP" id="MF_01485">
    <property type="entry name" value="RecB"/>
    <property type="match status" value="1"/>
</dbReference>
<evidence type="ECO:0000256" key="3">
    <source>
        <dbReference type="ARBA" id="ARBA00022741"/>
    </source>
</evidence>
<dbReference type="OrthoDB" id="9810135at2"/>
<feature type="compositionally biased region" description="Gly residues" evidence="17">
    <location>
        <begin position="926"/>
        <end position="935"/>
    </location>
</feature>
<keyword evidence="2" id="KW-0479">Metal-binding</keyword>
<evidence type="ECO:0000259" key="18">
    <source>
        <dbReference type="PROSITE" id="PS51198"/>
    </source>
</evidence>
<dbReference type="PATRIC" id="fig|1286635.3.peg.4197"/>
<evidence type="ECO:0000256" key="11">
    <source>
        <dbReference type="ARBA" id="ARBA00023204"/>
    </source>
</evidence>
<dbReference type="GO" id="GO:0008854">
    <property type="term" value="F:exodeoxyribonuclease V activity"/>
    <property type="evidence" value="ECO:0007669"/>
    <property type="project" value="InterPro"/>
</dbReference>
<keyword evidence="10" id="KW-0238">DNA-binding</keyword>
<sequence length="1198" mass="134239">MNPLNPFDLDLQQTTLIEASAGTGKTYTITTLVTRLIAKGYPIESILVVTFTEAAAAELKLRIRDRLSRVLAGMGSTGAKPAEDLSDPLISFLAAQPDPDQVRRRIRLALTDFDQATIMTIHAFCLQTLTAHAFETGTAFDMELMKDASGFYRQVCMDYFMTRINDLDPLMLRFLAKKNLTPETLGRALKPAVSRPGLTLIPPDPGFSNVCDAYRQTCARVGDRLEKQIQEIIDMIRLDPGLDKRSYSARNVPKWLESVRKTLEAEGDNALFVMTEKGDPLYRFCYTCLEQKTKSSARCPVHPFFDDCQTLYDLYQVMEADLLAIRHAFLPFYHQALAELKQQQGQCFFDDLVHDLARALTPGPGSRMLIRAVQDQYQACLIDEFQDTDPDQYRIFATLFAHAPSRFGGNRPFFMIGDPKQAIYAFRGGDIFAYLSASRHCEQQFTLEKNYRSSPVLVQAVNDLFSAGPDPFVFKEIPFNRVGTPETAGHGLMDDTGWVPPLGFDFLSRDHLPLDKQGYVTKDTARRMIPDLVAQKMLSDMTAGLTVKHKTGNRARIDFKDMAVLVRTNQEAQDIQAALSKKDIPCYLSKTGSVFDSPQAIALNDILWAVFRPDQVGFVNAALTSSVFGFDPNDLAGLPQTKVWQWQDRFRHWKTIWESRGFIPMIQDLLHCKEGLLHPESVMDDRGLTNFYHLVELVSQTALRRHLSLFYLLQWYQTQLFADTREETADELRLESDRNAVAIVTIHKSKGLEYPIVYLPYLWSSPGPKGGDPVLFHDPDNDFQLCFDLRGSGFQGADIQGLDRSIDRHDLEAQAEQRRLLYVAVTRASAMCRIFWAGISGVGASALGSLIHPQGCDTDAHMIQDLTALAGEMPHICVQMVTPGEAVPAMTETVSPVISLAPRSLDRPVRSGFQITSFSALVKGGPDAGGPGERPGGSRDEWVSDDGLPDADAGPPVDAGDRDVTPIRLSGFPKGAGAGDFFHAVLENMDFQWDPARVFAGVSAYLPRFGFSRERFAHPVTAAIQDVIATPLSSGKHGFCLKDIAMSHRMTEAEFLFDVTRLDGFVPADLFAKTVRWKAYAKALQKYGSSRLSGFIKGFIDLVVRHDGKYYLVDYKSNFLGEAYEDYNKTAIEQAMETHDYVLQYHIYTLALHRYLSWRMKNYDPKKDFGGVFYLFIRGMHPDRPGSGVFFDSPNVCF</sequence>
<dbReference type="SUPFAM" id="SSF52980">
    <property type="entry name" value="Restriction endonuclease-like"/>
    <property type="match status" value="1"/>
</dbReference>
<dbReference type="EC" id="5.6.2.4" evidence="14"/>
<evidence type="ECO:0000256" key="7">
    <source>
        <dbReference type="ARBA" id="ARBA00022839"/>
    </source>
</evidence>
<dbReference type="GO" id="GO:0046872">
    <property type="term" value="F:metal ion binding"/>
    <property type="evidence" value="ECO:0007669"/>
    <property type="project" value="UniProtKB-KW"/>
</dbReference>
<evidence type="ECO:0000256" key="10">
    <source>
        <dbReference type="ARBA" id="ARBA00023125"/>
    </source>
</evidence>
<dbReference type="PROSITE" id="PS51198">
    <property type="entry name" value="UVRD_HELICASE_ATP_BIND"/>
    <property type="match status" value="1"/>
</dbReference>
<evidence type="ECO:0000256" key="5">
    <source>
        <dbReference type="ARBA" id="ARBA00022801"/>
    </source>
</evidence>
<accession>S0FRQ2</accession>
<dbReference type="InterPro" id="IPR027417">
    <property type="entry name" value="P-loop_NTPase"/>
</dbReference>
<dbReference type="GO" id="GO:0005524">
    <property type="term" value="F:ATP binding"/>
    <property type="evidence" value="ECO:0007669"/>
    <property type="project" value="UniProtKB-UniRule"/>
</dbReference>
<keyword evidence="7" id="KW-0269">Exonuclease</keyword>
<dbReference type="InterPro" id="IPR038726">
    <property type="entry name" value="PDDEXK_AddAB-type"/>
</dbReference>
<evidence type="ECO:0000256" key="6">
    <source>
        <dbReference type="ARBA" id="ARBA00022806"/>
    </source>
</evidence>
<dbReference type="AlphaFoldDB" id="S0FRQ2"/>
<comment type="caution">
    <text evidence="20">The sequence shown here is derived from an EMBL/GenBank/DDBJ whole genome shotgun (WGS) entry which is preliminary data.</text>
</comment>
<organism evidence="20 21">
    <name type="scientific">Desulfotignum phosphitoxidans DSM 13687</name>
    <dbReference type="NCBI Taxonomy" id="1286635"/>
    <lineage>
        <taxon>Bacteria</taxon>
        <taxon>Pseudomonadati</taxon>
        <taxon>Thermodesulfobacteriota</taxon>
        <taxon>Desulfobacteria</taxon>
        <taxon>Desulfobacterales</taxon>
        <taxon>Desulfobacteraceae</taxon>
        <taxon>Desulfotignum</taxon>
    </lineage>
</organism>
<evidence type="ECO:0000256" key="9">
    <source>
        <dbReference type="ARBA" id="ARBA00022842"/>
    </source>
</evidence>
<dbReference type="Gene3D" id="3.40.50.300">
    <property type="entry name" value="P-loop containing nucleotide triphosphate hydrolases"/>
    <property type="match status" value="2"/>
</dbReference>
<keyword evidence="1" id="KW-0540">Nuclease</keyword>
<dbReference type="InterPro" id="IPR014016">
    <property type="entry name" value="UvrD-like_ATP-bd"/>
</dbReference>
<keyword evidence="12" id="KW-0413">Isomerase</keyword>
<keyword evidence="11" id="KW-0234">DNA repair</keyword>
<gene>
    <name evidence="20" type="primary">recB</name>
    <name evidence="20" type="ORF">Dpo_12c00210</name>
</gene>
<evidence type="ECO:0000256" key="15">
    <source>
        <dbReference type="ARBA" id="ARBA00048988"/>
    </source>
</evidence>
<feature type="domain" description="UvrD-like helicase ATP-binding" evidence="18">
    <location>
        <begin position="1"/>
        <end position="454"/>
    </location>
</feature>
<dbReference type="PANTHER" id="PTHR11070:SF23">
    <property type="entry name" value="RECBCD ENZYME SUBUNIT RECB"/>
    <property type="match status" value="1"/>
</dbReference>
<dbReference type="SUPFAM" id="SSF52540">
    <property type="entry name" value="P-loop containing nucleoside triphosphate hydrolases"/>
    <property type="match status" value="1"/>
</dbReference>
<dbReference type="CDD" id="cd22352">
    <property type="entry name" value="RecB_C-like"/>
    <property type="match status" value="1"/>
</dbReference>
<keyword evidence="6 16" id="KW-0347">Helicase</keyword>
<evidence type="ECO:0000256" key="13">
    <source>
        <dbReference type="ARBA" id="ARBA00034617"/>
    </source>
</evidence>
<dbReference type="EMBL" id="APJX01000012">
    <property type="protein sequence ID" value="EMS77743.1"/>
    <property type="molecule type" value="Genomic_DNA"/>
</dbReference>
<dbReference type="InterPro" id="IPR004586">
    <property type="entry name" value="RecB"/>
</dbReference>
<evidence type="ECO:0000256" key="2">
    <source>
        <dbReference type="ARBA" id="ARBA00022723"/>
    </source>
</evidence>
<dbReference type="Pfam" id="PF12705">
    <property type="entry name" value="PDDEXK_1"/>
    <property type="match status" value="1"/>
</dbReference>
<dbReference type="GO" id="GO:0043138">
    <property type="term" value="F:3'-5' DNA helicase activity"/>
    <property type="evidence" value="ECO:0007669"/>
    <property type="project" value="UniProtKB-EC"/>
</dbReference>
<dbReference type="Gene3D" id="3.90.320.10">
    <property type="match status" value="1"/>
</dbReference>
<dbReference type="RefSeq" id="WP_006968181.1">
    <property type="nucleotide sequence ID" value="NZ_APJX01000012.1"/>
</dbReference>
<dbReference type="Pfam" id="PF13361">
    <property type="entry name" value="UvrD_C"/>
    <property type="match status" value="1"/>
</dbReference>
<dbReference type="GO" id="GO:0000725">
    <property type="term" value="P:recombinational repair"/>
    <property type="evidence" value="ECO:0007669"/>
    <property type="project" value="TreeGrafter"/>
</dbReference>
<dbReference type="Pfam" id="PF00580">
    <property type="entry name" value="UvrD-helicase"/>
    <property type="match status" value="1"/>
</dbReference>
<keyword evidence="4" id="KW-0227">DNA damage</keyword>
<evidence type="ECO:0000313" key="20">
    <source>
        <dbReference type="EMBL" id="EMS77743.1"/>
    </source>
</evidence>
<dbReference type="InterPro" id="IPR014017">
    <property type="entry name" value="DNA_helicase_UvrD-like_C"/>
</dbReference>
<reference evidence="20 21" key="1">
    <citation type="journal article" date="2013" name="Genome Announc.">
        <title>Draft Genome Sequence of Desulfotignum phosphitoxidans DSM 13687 Strain FiPS-3.</title>
        <authorList>
            <person name="Poehlein A."/>
            <person name="Daniel R."/>
            <person name="Simeonova D.D."/>
        </authorList>
    </citation>
    <scope>NUCLEOTIDE SEQUENCE [LARGE SCALE GENOMIC DNA]</scope>
    <source>
        <strain evidence="20 21">DSM 13687</strain>
    </source>
</reference>
<evidence type="ECO:0000256" key="8">
    <source>
        <dbReference type="ARBA" id="ARBA00022840"/>
    </source>
</evidence>
<comment type="catalytic activity">
    <reaction evidence="15">
        <text>ATP + H2O = ADP + phosphate + H(+)</text>
        <dbReference type="Rhea" id="RHEA:13065"/>
        <dbReference type="ChEBI" id="CHEBI:15377"/>
        <dbReference type="ChEBI" id="CHEBI:15378"/>
        <dbReference type="ChEBI" id="CHEBI:30616"/>
        <dbReference type="ChEBI" id="CHEBI:43474"/>
        <dbReference type="ChEBI" id="CHEBI:456216"/>
        <dbReference type="EC" id="5.6.2.4"/>
    </reaction>
</comment>
<dbReference type="GO" id="GO:0003677">
    <property type="term" value="F:DNA binding"/>
    <property type="evidence" value="ECO:0007669"/>
    <property type="project" value="UniProtKB-KW"/>
</dbReference>
<dbReference type="NCBIfam" id="TIGR00609">
    <property type="entry name" value="recB"/>
    <property type="match status" value="1"/>
</dbReference>